<evidence type="ECO:0000259" key="4">
    <source>
        <dbReference type="SMART" id="SM01402"/>
    </source>
</evidence>
<dbReference type="Pfam" id="PF01599">
    <property type="entry name" value="Ribosomal_S27"/>
    <property type="match status" value="1"/>
</dbReference>
<evidence type="ECO:0000313" key="5">
    <source>
        <dbReference type="EMBL" id="PUA33477.1"/>
    </source>
</evidence>
<keyword evidence="1" id="KW-0862">Zinc</keyword>
<dbReference type="GO" id="GO:0003735">
    <property type="term" value="F:structural constituent of ribosome"/>
    <property type="evidence" value="ECO:0007669"/>
    <property type="project" value="InterPro"/>
</dbReference>
<dbReference type="AlphaFoldDB" id="A0A2R7Y7U8"/>
<feature type="domain" description="Small ribosomal subunit protein eS31" evidence="4">
    <location>
        <begin position="4"/>
        <end position="49"/>
    </location>
</feature>
<keyword evidence="2 5" id="KW-0689">Ribosomal protein</keyword>
<evidence type="ECO:0000256" key="2">
    <source>
        <dbReference type="ARBA" id="ARBA00022980"/>
    </source>
</evidence>
<proteinExistence type="predicted"/>
<sequence>MAERHKLYEIDPTTRAIKLKNRLCPKCGRVMGYYKHPQPRWYCGYCHHVEYERTGK</sequence>
<dbReference type="Proteomes" id="UP000244093">
    <property type="component" value="Unassembled WGS sequence"/>
</dbReference>
<dbReference type="EMBL" id="NBVN01000002">
    <property type="protein sequence ID" value="PUA33477.1"/>
    <property type="molecule type" value="Genomic_DNA"/>
</dbReference>
<dbReference type="InterPro" id="IPR011332">
    <property type="entry name" value="Ribosomal_zn-bd"/>
</dbReference>
<dbReference type="SMART" id="SM01402">
    <property type="entry name" value="Ribosomal_S27"/>
    <property type="match status" value="1"/>
</dbReference>
<dbReference type="GO" id="GO:1990904">
    <property type="term" value="C:ribonucleoprotein complex"/>
    <property type="evidence" value="ECO:0007669"/>
    <property type="project" value="UniProtKB-KW"/>
</dbReference>
<evidence type="ECO:0000256" key="3">
    <source>
        <dbReference type="ARBA" id="ARBA00023274"/>
    </source>
</evidence>
<dbReference type="GO" id="GO:0006412">
    <property type="term" value="P:translation"/>
    <property type="evidence" value="ECO:0007669"/>
    <property type="project" value="InterPro"/>
</dbReference>
<evidence type="ECO:0000313" key="6">
    <source>
        <dbReference type="Proteomes" id="UP000244093"/>
    </source>
</evidence>
<comment type="caution">
    <text evidence="5">The sequence shown here is derived from an EMBL/GenBank/DDBJ whole genome shotgun (WGS) entry which is preliminary data.</text>
</comment>
<protein>
    <submittedName>
        <fullName evidence="5">30S ribosomal protein S27ae</fullName>
    </submittedName>
</protein>
<organism evidence="5 6">
    <name type="scientific">Zestosphaera tikiterensis</name>
    <dbReference type="NCBI Taxonomy" id="1973259"/>
    <lineage>
        <taxon>Archaea</taxon>
        <taxon>Thermoproteota</taxon>
        <taxon>Thermoprotei</taxon>
        <taxon>Desulfurococcales</taxon>
        <taxon>Desulfurococcaceae</taxon>
        <taxon>Zestosphaera</taxon>
    </lineage>
</organism>
<gene>
    <name evidence="5" type="ORF">B7O98_03410</name>
</gene>
<name>A0A2R7Y7U8_9CREN</name>
<reference evidence="5 6" key="1">
    <citation type="journal article" date="2018" name="Syst. Appl. Microbiol.">
        <title>A new symbiotic nanoarchaeote (Candidatus Nanoclepta minutus) and its host (Zestosphaera tikiterensis gen. nov., sp. nov.) from a New Zealand hot spring.</title>
        <authorList>
            <person name="St John E."/>
            <person name="Liu Y."/>
            <person name="Podar M."/>
            <person name="Stott M.B."/>
            <person name="Meneghin J."/>
            <person name="Chen Z."/>
            <person name="Lagutin K."/>
            <person name="Mitchell K."/>
            <person name="Reysenbach A.L."/>
        </authorList>
    </citation>
    <scope>NUCLEOTIDE SEQUENCE [LARGE SCALE GENOMIC DNA]</scope>
    <source>
        <strain evidence="5">NZ3</strain>
    </source>
</reference>
<dbReference type="InterPro" id="IPR002906">
    <property type="entry name" value="Ribosomal_eS31"/>
</dbReference>
<dbReference type="GO" id="GO:0005840">
    <property type="term" value="C:ribosome"/>
    <property type="evidence" value="ECO:0007669"/>
    <property type="project" value="UniProtKB-KW"/>
</dbReference>
<dbReference type="Gene3D" id="6.20.50.180">
    <property type="match status" value="1"/>
</dbReference>
<keyword evidence="3" id="KW-0687">Ribonucleoprotein</keyword>
<accession>A0A2R7Y7U8</accession>
<evidence type="ECO:0000256" key="1">
    <source>
        <dbReference type="ARBA" id="ARBA00022833"/>
    </source>
</evidence>
<dbReference type="SUPFAM" id="SSF57829">
    <property type="entry name" value="Zn-binding ribosomal proteins"/>
    <property type="match status" value="1"/>
</dbReference>